<dbReference type="GO" id="GO:0003677">
    <property type="term" value="F:DNA binding"/>
    <property type="evidence" value="ECO:0007669"/>
    <property type="project" value="UniProtKB-UniRule"/>
</dbReference>
<dbReference type="InterPro" id="IPR009057">
    <property type="entry name" value="Homeodomain-like_sf"/>
</dbReference>
<dbReference type="PATRIC" id="fig|565050.3.peg.2691"/>
<evidence type="ECO:0000313" key="4">
    <source>
        <dbReference type="EMBL" id="ACL96210.1"/>
    </source>
</evidence>
<evidence type="ECO:0000256" key="2">
    <source>
        <dbReference type="PROSITE-ProRule" id="PRU00335"/>
    </source>
</evidence>
<dbReference type="Proteomes" id="UP000001364">
    <property type="component" value="Chromosome"/>
</dbReference>
<dbReference type="GeneID" id="7330906"/>
<evidence type="ECO:0000313" key="5">
    <source>
        <dbReference type="Proteomes" id="UP000001364"/>
    </source>
</evidence>
<proteinExistence type="predicted"/>
<feature type="domain" description="HTH tetR-type" evidence="3">
    <location>
        <begin position="19"/>
        <end position="79"/>
    </location>
</feature>
<dbReference type="SUPFAM" id="SSF46689">
    <property type="entry name" value="Homeodomain-like"/>
    <property type="match status" value="1"/>
</dbReference>
<keyword evidence="5" id="KW-1185">Reference proteome</keyword>
<evidence type="ECO:0000256" key="1">
    <source>
        <dbReference type="ARBA" id="ARBA00023125"/>
    </source>
</evidence>
<reference evidence="4 5" key="1">
    <citation type="journal article" date="2010" name="J. Bacteriol.">
        <title>The genetic basis of laboratory adaptation in Caulobacter crescentus.</title>
        <authorList>
            <person name="Marks M.E."/>
            <person name="Castro-Rojas C.M."/>
            <person name="Teiling C."/>
            <person name="Du L."/>
            <person name="Kapatral V."/>
            <person name="Walunas T.L."/>
            <person name="Crosson S."/>
        </authorList>
    </citation>
    <scope>NUCLEOTIDE SEQUENCE [LARGE SCALE GENOMIC DNA]</scope>
    <source>
        <strain evidence="5">NA1000 / CB15N</strain>
    </source>
</reference>
<gene>
    <name evidence="4" type="ordered locus">CCNA_02745</name>
</gene>
<dbReference type="HOGENOM" id="CLU_091688_2_0_5"/>
<dbReference type="Pfam" id="PF00440">
    <property type="entry name" value="TetR_N"/>
    <property type="match status" value="1"/>
</dbReference>
<accession>A0A0H3CBC7</accession>
<dbReference type="SMR" id="A0A0H3CBC7"/>
<dbReference type="EMBL" id="CP001340">
    <property type="protein sequence ID" value="ACL96210.1"/>
    <property type="molecule type" value="Genomic_DNA"/>
</dbReference>
<dbReference type="AlphaFoldDB" id="A0A0H3CBC7"/>
<dbReference type="KEGG" id="ccs:CCNA_02745"/>
<organism evidence="4 5">
    <name type="scientific">Caulobacter vibrioides (strain NA1000 / CB15N)</name>
    <name type="common">Caulobacter crescentus</name>
    <dbReference type="NCBI Taxonomy" id="565050"/>
    <lineage>
        <taxon>Bacteria</taxon>
        <taxon>Pseudomonadati</taxon>
        <taxon>Pseudomonadota</taxon>
        <taxon>Alphaproteobacteria</taxon>
        <taxon>Caulobacterales</taxon>
        <taxon>Caulobacteraceae</taxon>
        <taxon>Caulobacter</taxon>
    </lineage>
</organism>
<dbReference type="PROSITE" id="PS50977">
    <property type="entry name" value="HTH_TETR_2"/>
    <property type="match status" value="1"/>
</dbReference>
<name>A0A0H3CBC7_CAUVN</name>
<feature type="DNA-binding region" description="H-T-H motif" evidence="2">
    <location>
        <begin position="42"/>
        <end position="61"/>
    </location>
</feature>
<dbReference type="Gene3D" id="1.10.357.10">
    <property type="entry name" value="Tetracycline Repressor, domain 2"/>
    <property type="match status" value="1"/>
</dbReference>
<protein>
    <submittedName>
        <fullName evidence="4">TetR-family transcriptional regulator</fullName>
    </submittedName>
</protein>
<evidence type="ECO:0000259" key="3">
    <source>
        <dbReference type="PROSITE" id="PS50977"/>
    </source>
</evidence>
<sequence length="213" mass="23324">MDNPADAPPKSARLARNRPHTEARLRAATEALLVEGGFSALTPSAIGRRAGVDKMLIYRYFGDLPGLIRAIAFAPDFFPTFEDHCEGDTVEALLALPVGARAARILERNARALLARPVVLELMVWELVERNELTAIMEEARELLGLRLMAELFPDVADKTRLSAASAVLAGGIAYLALRRRKIRWFNGLDLKSDDGWTQIAAAIETMASGLET</sequence>
<dbReference type="RefSeq" id="WP_010920512.1">
    <property type="nucleotide sequence ID" value="NC_011916.1"/>
</dbReference>
<dbReference type="RefSeq" id="YP_002518118.1">
    <property type="nucleotide sequence ID" value="NC_011916.1"/>
</dbReference>
<dbReference type="InterPro" id="IPR001647">
    <property type="entry name" value="HTH_TetR"/>
</dbReference>
<dbReference type="OrthoDB" id="9796019at2"/>
<keyword evidence="1 2" id="KW-0238">DNA-binding</keyword>